<keyword evidence="5" id="KW-1185">Reference proteome</keyword>
<feature type="region of interest" description="Disordered" evidence="1">
    <location>
        <begin position="23"/>
        <end position="60"/>
    </location>
</feature>
<dbReference type="InterPro" id="IPR036249">
    <property type="entry name" value="Thioredoxin-like_sf"/>
</dbReference>
<dbReference type="PROSITE" id="PS51352">
    <property type="entry name" value="THIOREDOXIN_2"/>
    <property type="match status" value="1"/>
</dbReference>
<comment type="caution">
    <text evidence="4">The sequence shown here is derived from an EMBL/GenBank/DDBJ whole genome shotgun (WGS) entry which is preliminary data.</text>
</comment>
<dbReference type="Proteomes" id="UP001149140">
    <property type="component" value="Unassembled WGS sequence"/>
</dbReference>
<dbReference type="AlphaFoldDB" id="A0A9X3MUN3"/>
<gene>
    <name evidence="4" type="ORF">OM076_07505</name>
</gene>
<dbReference type="RefSeq" id="WP_270038869.1">
    <property type="nucleotide sequence ID" value="NZ_JAPDOD010000004.1"/>
</dbReference>
<name>A0A9X3MUN3_9ACTN</name>
<feature type="domain" description="Thioredoxin" evidence="3">
    <location>
        <begin position="195"/>
        <end position="336"/>
    </location>
</feature>
<dbReference type="EMBL" id="JAPDOD010000004">
    <property type="protein sequence ID" value="MDA0160103.1"/>
    <property type="molecule type" value="Genomic_DNA"/>
</dbReference>
<accession>A0A9X3MUN3</accession>
<evidence type="ECO:0000259" key="3">
    <source>
        <dbReference type="PROSITE" id="PS51352"/>
    </source>
</evidence>
<protein>
    <recommendedName>
        <fullName evidence="3">Thioredoxin domain-containing protein</fullName>
    </recommendedName>
</protein>
<feature type="chain" id="PRO_5040802804" description="Thioredoxin domain-containing protein" evidence="2">
    <location>
        <begin position="17"/>
        <end position="336"/>
    </location>
</feature>
<organism evidence="4 5">
    <name type="scientific">Solirubrobacter ginsenosidimutans</name>
    <dbReference type="NCBI Taxonomy" id="490573"/>
    <lineage>
        <taxon>Bacteria</taxon>
        <taxon>Bacillati</taxon>
        <taxon>Actinomycetota</taxon>
        <taxon>Thermoleophilia</taxon>
        <taxon>Solirubrobacterales</taxon>
        <taxon>Solirubrobacteraceae</taxon>
        <taxon>Solirubrobacter</taxon>
    </lineage>
</organism>
<keyword evidence="2" id="KW-0732">Signal</keyword>
<evidence type="ECO:0000313" key="4">
    <source>
        <dbReference type="EMBL" id="MDA0160103.1"/>
    </source>
</evidence>
<evidence type="ECO:0000256" key="1">
    <source>
        <dbReference type="SAM" id="MobiDB-lite"/>
    </source>
</evidence>
<proteinExistence type="predicted"/>
<evidence type="ECO:0000256" key="2">
    <source>
        <dbReference type="SAM" id="SignalP"/>
    </source>
</evidence>
<sequence length="336" mass="35496">MIRIASILLVCAALLAACGGGNDSAPPPNTDPVEQVPDTPGLRDAVREAQSPDPTSFPPVKGQTLEDIAGLVTSGPQAAVAGSVYTTGENRFAFGVIDADGKPIYGPSAIYVAPAPNQPAQGPFAAPADVLLTQARYRSKQAATETDPFAAIYATQVKFSAPGTWAVLVMTRSGGRLVGAPMRIQVKTKKQDTIPDVGESAPKVATDTLESLDGDKDLLDTRDPKTDMHSNFADAVGKKPVALLFATPQLCVSRVCGPVADIALQMKAKYGKRMTFIHQEVWADNKLNSALRPPLQAFHVETEPWLFVVDKGGKITARLEGSFGVDAFEKAVKSGL</sequence>
<dbReference type="SUPFAM" id="SSF52833">
    <property type="entry name" value="Thioredoxin-like"/>
    <property type="match status" value="1"/>
</dbReference>
<dbReference type="PROSITE" id="PS51257">
    <property type="entry name" value="PROKAR_LIPOPROTEIN"/>
    <property type="match status" value="1"/>
</dbReference>
<dbReference type="InterPro" id="IPR013766">
    <property type="entry name" value="Thioredoxin_domain"/>
</dbReference>
<evidence type="ECO:0000313" key="5">
    <source>
        <dbReference type="Proteomes" id="UP001149140"/>
    </source>
</evidence>
<feature type="signal peptide" evidence="2">
    <location>
        <begin position="1"/>
        <end position="16"/>
    </location>
</feature>
<reference evidence="4" key="1">
    <citation type="submission" date="2022-10" db="EMBL/GenBank/DDBJ databases">
        <title>The WGS of Solirubrobacter ginsenosidimutans DSM 21036.</title>
        <authorList>
            <person name="Jiang Z."/>
        </authorList>
    </citation>
    <scope>NUCLEOTIDE SEQUENCE</scope>
    <source>
        <strain evidence="4">DSM 21036</strain>
    </source>
</reference>